<feature type="region of interest" description="Disordered" evidence="1">
    <location>
        <begin position="340"/>
        <end position="359"/>
    </location>
</feature>
<feature type="region of interest" description="Disordered" evidence="1">
    <location>
        <begin position="391"/>
        <end position="421"/>
    </location>
</feature>
<dbReference type="PANTHER" id="PTHR14241">
    <property type="entry name" value="INTERFERON-INDUCED PROTEIN 44"/>
    <property type="match status" value="1"/>
</dbReference>
<dbReference type="GO" id="GO:0006955">
    <property type="term" value="P:immune response"/>
    <property type="evidence" value="ECO:0007669"/>
    <property type="project" value="TreeGrafter"/>
</dbReference>
<feature type="compositionally biased region" description="Basic and acidic residues" evidence="1">
    <location>
        <begin position="342"/>
        <end position="359"/>
    </location>
</feature>
<dbReference type="Gene3D" id="3.40.50.300">
    <property type="entry name" value="P-loop containing nucleotide triphosphate hydrolases"/>
    <property type="match status" value="1"/>
</dbReference>
<dbReference type="InterPro" id="IPR027417">
    <property type="entry name" value="P-loop_NTPase"/>
</dbReference>
<dbReference type="STRING" id="48698.ENSPFOP00000015552"/>
<accession>A0A087YBZ9</accession>
<keyword evidence="3" id="KW-1185">Reference proteome</keyword>
<name>A0A087YBZ9_POEFO</name>
<dbReference type="Proteomes" id="UP000028760">
    <property type="component" value="Unassembled WGS sequence"/>
</dbReference>
<evidence type="ECO:0000313" key="3">
    <source>
        <dbReference type="Proteomes" id="UP000028760"/>
    </source>
</evidence>
<dbReference type="eggNOG" id="ENOG502S0VM">
    <property type="taxonomic scope" value="Eukaryota"/>
</dbReference>
<reference evidence="2" key="2">
    <citation type="submission" date="2025-08" db="UniProtKB">
        <authorList>
            <consortium name="Ensembl"/>
        </authorList>
    </citation>
    <scope>IDENTIFICATION</scope>
</reference>
<proteinExistence type="predicted"/>
<dbReference type="Ensembl" id="ENSPFOT00000015574.2">
    <property type="protein sequence ID" value="ENSPFOP00000015552.2"/>
    <property type="gene ID" value="ENSPFOG00000015493.2"/>
</dbReference>
<dbReference type="PANTHER" id="PTHR14241:SF1">
    <property type="entry name" value="INTERFERON-INDUCED PROTEIN 44-RELATED"/>
    <property type="match status" value="1"/>
</dbReference>
<dbReference type="GeneTree" id="ENSGT00940000160560"/>
<feature type="compositionally biased region" description="Polar residues" evidence="1">
    <location>
        <begin position="393"/>
        <end position="402"/>
    </location>
</feature>
<reference evidence="2" key="3">
    <citation type="submission" date="2025-09" db="UniProtKB">
        <authorList>
            <consortium name="Ensembl"/>
        </authorList>
    </citation>
    <scope>IDENTIFICATION</scope>
</reference>
<evidence type="ECO:0000256" key="1">
    <source>
        <dbReference type="SAM" id="MobiDB-lite"/>
    </source>
</evidence>
<protein>
    <submittedName>
        <fullName evidence="2">Uncharacterized protein</fullName>
    </submittedName>
</protein>
<reference evidence="3" key="1">
    <citation type="submission" date="2013-10" db="EMBL/GenBank/DDBJ databases">
        <authorList>
            <person name="Schartl M."/>
            <person name="Warren W."/>
        </authorList>
    </citation>
    <scope>NUCLEOTIDE SEQUENCE [LARGE SCALE GENOMIC DNA]</scope>
    <source>
        <strain evidence="3">female</strain>
    </source>
</reference>
<dbReference type="EMBL" id="AYCK01010423">
    <property type="status" value="NOT_ANNOTATED_CDS"/>
    <property type="molecule type" value="Genomic_DNA"/>
</dbReference>
<evidence type="ECO:0000313" key="2">
    <source>
        <dbReference type="Ensembl" id="ENSPFOP00000015552.2"/>
    </source>
</evidence>
<organism evidence="2 3">
    <name type="scientific">Poecilia formosa</name>
    <name type="common">Amazon molly</name>
    <name type="synonym">Limia formosa</name>
    <dbReference type="NCBI Taxonomy" id="48698"/>
    <lineage>
        <taxon>Eukaryota</taxon>
        <taxon>Metazoa</taxon>
        <taxon>Chordata</taxon>
        <taxon>Craniata</taxon>
        <taxon>Vertebrata</taxon>
        <taxon>Euteleostomi</taxon>
        <taxon>Actinopterygii</taxon>
        <taxon>Neopterygii</taxon>
        <taxon>Teleostei</taxon>
        <taxon>Neoteleostei</taxon>
        <taxon>Acanthomorphata</taxon>
        <taxon>Ovalentaria</taxon>
        <taxon>Atherinomorphae</taxon>
        <taxon>Cyprinodontiformes</taxon>
        <taxon>Poeciliidae</taxon>
        <taxon>Poeciliinae</taxon>
        <taxon>Poecilia</taxon>
    </lineage>
</organism>
<dbReference type="AlphaFoldDB" id="A0A087YBZ9"/>
<dbReference type="SUPFAM" id="SSF52540">
    <property type="entry name" value="P-loop containing nucleoside triphosphate hydrolases"/>
    <property type="match status" value="1"/>
</dbReference>
<sequence>MFVFLSRDRETDLQFINDYRPKGSHRQLRILLHGPVGAGKSSFINSVFSALEGRICHKATACNIIQNSFTKKYITYKIKRGDQETAYPFVLNDMTGLSNISWKHRRVHEKDMKMAMMGHIKDEYKFHPQSALSETDPFFNRNPTINDKAHILVTVFDANTINQLDQNIAETIQEIRDEATELGIPHVAILSKIDEACPEIREDIKNVCHSRTLQQKIQLLSKLVGIPENCIFPIKNYHCEKKLNHETDALILNTLRSLIEIGEEYLSNGKRSNVLGGTVRKSIQDIRIRKKTAKLGIHHVADLTKTDDTCSEISNETNVCRSQELQGDVQDLSPESCVYPEKNYDYDRSQSEPDEDVASREKRCWLLKERTGSRLSRTHLHWERPSKDWQGNWVRQQQQLSDVQKKTKTDGNLPEPQTDSGVNMRINLILRRS</sequence>